<dbReference type="KEGG" id="uam:UABAM_01134"/>
<dbReference type="RefSeq" id="WP_151967021.1">
    <property type="nucleotide sequence ID" value="NZ_AP019860.1"/>
</dbReference>
<comment type="subunit">
    <text evidence="6">Heterotetramer of 2 MoaD subunits and 2 MoaE subunits. Also stable as homodimer. The enzyme changes between these two forms during catalysis.</text>
</comment>
<evidence type="ECO:0000256" key="11">
    <source>
        <dbReference type="ARBA" id="ARBA00049878"/>
    </source>
</evidence>
<accession>A0A5S9IJQ6</accession>
<dbReference type="Pfam" id="PF02391">
    <property type="entry name" value="MoaE"/>
    <property type="match status" value="1"/>
</dbReference>
<dbReference type="EMBL" id="AP019860">
    <property type="protein sequence ID" value="BBM82791.1"/>
    <property type="molecule type" value="Genomic_DNA"/>
</dbReference>
<dbReference type="OrthoDB" id="9803224at2"/>
<dbReference type="GO" id="GO:0030366">
    <property type="term" value="F:molybdopterin synthase activity"/>
    <property type="evidence" value="ECO:0007669"/>
    <property type="project" value="UniProtKB-EC"/>
</dbReference>
<dbReference type="InterPro" id="IPR036563">
    <property type="entry name" value="MoaE_sf"/>
</dbReference>
<comment type="similarity">
    <text evidence="2">Belongs to the MoaE family.</text>
</comment>
<gene>
    <name evidence="12" type="ORF">UABAM_01134</name>
</gene>
<comment type="catalytic activity">
    <reaction evidence="11">
        <text>2 [molybdopterin-synthase sulfur-carrier protein]-C-terminal-Gly-aminoethanethioate + cyclic pyranopterin phosphate + H2O = molybdopterin + 2 [molybdopterin-synthase sulfur-carrier protein]-C-terminal Gly-Gly + 2 H(+)</text>
        <dbReference type="Rhea" id="RHEA:26333"/>
        <dbReference type="Rhea" id="RHEA-COMP:12202"/>
        <dbReference type="Rhea" id="RHEA-COMP:19907"/>
        <dbReference type="ChEBI" id="CHEBI:15377"/>
        <dbReference type="ChEBI" id="CHEBI:15378"/>
        <dbReference type="ChEBI" id="CHEBI:58698"/>
        <dbReference type="ChEBI" id="CHEBI:59648"/>
        <dbReference type="ChEBI" id="CHEBI:90778"/>
        <dbReference type="ChEBI" id="CHEBI:232372"/>
        <dbReference type="EC" id="2.8.1.12"/>
    </reaction>
</comment>
<dbReference type="SUPFAM" id="SSF54690">
    <property type="entry name" value="Molybdopterin synthase subunit MoaE"/>
    <property type="match status" value="1"/>
</dbReference>
<sequence>MFYLEETNINTSALQSNLCNERAGGYVSFEGWVRNHNHGKEVTKLEYEAYTPLAVKEAAKILQEAQQKFSILEAHCVHRVGSLKIGEVAVWVGVNSVHRGPAFDACEYIIDELKVRVPIWKKEHYLDGDSGWVKCEHCHEKKV</sequence>
<dbReference type="CDD" id="cd00756">
    <property type="entry name" value="MoaE"/>
    <property type="match status" value="1"/>
</dbReference>
<dbReference type="EC" id="2.8.1.12" evidence="3"/>
<evidence type="ECO:0000256" key="2">
    <source>
        <dbReference type="ARBA" id="ARBA00005426"/>
    </source>
</evidence>
<evidence type="ECO:0000313" key="13">
    <source>
        <dbReference type="Proteomes" id="UP000326354"/>
    </source>
</evidence>
<reference evidence="12 13" key="1">
    <citation type="submission" date="2019-08" db="EMBL/GenBank/DDBJ databases">
        <title>Complete genome sequence of Candidatus Uab amorphum.</title>
        <authorList>
            <person name="Shiratori T."/>
            <person name="Suzuki S."/>
            <person name="Kakizawa Y."/>
            <person name="Ishida K."/>
        </authorList>
    </citation>
    <scope>NUCLEOTIDE SEQUENCE [LARGE SCALE GENOMIC DNA]</scope>
    <source>
        <strain evidence="12 13">SRT547</strain>
    </source>
</reference>
<evidence type="ECO:0000256" key="4">
    <source>
        <dbReference type="ARBA" id="ARBA00013858"/>
    </source>
</evidence>
<dbReference type="PANTHER" id="PTHR23404">
    <property type="entry name" value="MOLYBDOPTERIN SYNTHASE RELATED"/>
    <property type="match status" value="1"/>
</dbReference>
<keyword evidence="13" id="KW-1185">Reference proteome</keyword>
<proteinExistence type="inferred from homology"/>
<evidence type="ECO:0000256" key="8">
    <source>
        <dbReference type="ARBA" id="ARBA00030407"/>
    </source>
</evidence>
<dbReference type="InterPro" id="IPR003448">
    <property type="entry name" value="Mopterin_biosynth_MoaE"/>
</dbReference>
<name>A0A5S9IJQ6_UABAM</name>
<dbReference type="Gene3D" id="3.90.1170.40">
    <property type="entry name" value="Molybdopterin biosynthesis MoaE subunit"/>
    <property type="match status" value="1"/>
</dbReference>
<dbReference type="GO" id="GO:0006777">
    <property type="term" value="P:Mo-molybdopterin cofactor biosynthetic process"/>
    <property type="evidence" value="ECO:0007669"/>
    <property type="project" value="UniProtKB-KW"/>
</dbReference>
<keyword evidence="5" id="KW-0501">Molybdenum cofactor biosynthesis</keyword>
<dbReference type="AlphaFoldDB" id="A0A5S9IJQ6"/>
<dbReference type="Proteomes" id="UP000326354">
    <property type="component" value="Chromosome"/>
</dbReference>
<protein>
    <recommendedName>
        <fullName evidence="4">Molybdopterin synthase catalytic subunit</fullName>
        <ecNumber evidence="3">2.8.1.12</ecNumber>
    </recommendedName>
    <alternativeName>
        <fullName evidence="9">MPT synthase subunit 2</fullName>
    </alternativeName>
    <alternativeName>
        <fullName evidence="7">Molybdenum cofactor biosynthesis protein E</fullName>
    </alternativeName>
    <alternativeName>
        <fullName evidence="8">Molybdopterin-converting factor large subunit</fullName>
    </alternativeName>
    <alternativeName>
        <fullName evidence="10">Molybdopterin-converting factor subunit 2</fullName>
    </alternativeName>
</protein>
<evidence type="ECO:0000256" key="7">
    <source>
        <dbReference type="ARBA" id="ARBA00029745"/>
    </source>
</evidence>
<evidence type="ECO:0000256" key="1">
    <source>
        <dbReference type="ARBA" id="ARBA00005046"/>
    </source>
</evidence>
<evidence type="ECO:0000256" key="6">
    <source>
        <dbReference type="ARBA" id="ARBA00026066"/>
    </source>
</evidence>
<evidence type="ECO:0000313" key="12">
    <source>
        <dbReference type="EMBL" id="BBM82791.1"/>
    </source>
</evidence>
<comment type="pathway">
    <text evidence="1">Cofactor biosynthesis; molybdopterin biosynthesis.</text>
</comment>
<evidence type="ECO:0000256" key="10">
    <source>
        <dbReference type="ARBA" id="ARBA00032474"/>
    </source>
</evidence>
<evidence type="ECO:0000256" key="9">
    <source>
        <dbReference type="ARBA" id="ARBA00030781"/>
    </source>
</evidence>
<evidence type="ECO:0000256" key="3">
    <source>
        <dbReference type="ARBA" id="ARBA00011950"/>
    </source>
</evidence>
<evidence type="ECO:0000256" key="5">
    <source>
        <dbReference type="ARBA" id="ARBA00023150"/>
    </source>
</evidence>
<organism evidence="12 13">
    <name type="scientific">Uabimicrobium amorphum</name>
    <dbReference type="NCBI Taxonomy" id="2596890"/>
    <lineage>
        <taxon>Bacteria</taxon>
        <taxon>Pseudomonadati</taxon>
        <taxon>Planctomycetota</taxon>
        <taxon>Candidatus Uabimicrobiia</taxon>
        <taxon>Candidatus Uabimicrobiales</taxon>
        <taxon>Candidatus Uabimicrobiaceae</taxon>
        <taxon>Candidatus Uabimicrobium</taxon>
    </lineage>
</organism>